<evidence type="ECO:0000313" key="3">
    <source>
        <dbReference type="Proteomes" id="UP000285961"/>
    </source>
</evidence>
<dbReference type="Proteomes" id="UP000285961">
    <property type="component" value="Unassembled WGS sequence"/>
</dbReference>
<dbReference type="Pfam" id="PF02597">
    <property type="entry name" value="ThiS"/>
    <property type="match status" value="1"/>
</dbReference>
<sequence>MTTVRIPTPLRRFTKGAEEVSATGATVAEVINDLDRNYAGMKKRLCEDDGKVRRFVNIYVNDEDIRFLKSLETPVSEGDEVSILPAIAGGNAGIRRSRWGQSQKTEQSPAVAGG</sequence>
<protein>
    <submittedName>
        <fullName evidence="2">MoaD/ThiS family protein</fullName>
    </submittedName>
</protein>
<dbReference type="SUPFAM" id="SSF54285">
    <property type="entry name" value="MoaD/ThiS"/>
    <property type="match status" value="1"/>
</dbReference>
<dbReference type="InterPro" id="IPR016155">
    <property type="entry name" value="Mopterin_synth/thiamin_S_b"/>
</dbReference>
<evidence type="ECO:0000256" key="1">
    <source>
        <dbReference type="SAM" id="MobiDB-lite"/>
    </source>
</evidence>
<reference evidence="2 3" key="1">
    <citation type="journal article" date="2017" name="ISME J.">
        <title>Energy and carbon metabolisms in a deep terrestrial subsurface fluid microbial community.</title>
        <authorList>
            <person name="Momper L."/>
            <person name="Jungbluth S.P."/>
            <person name="Lee M.D."/>
            <person name="Amend J.P."/>
        </authorList>
    </citation>
    <scope>NUCLEOTIDE SEQUENCE [LARGE SCALE GENOMIC DNA]</scope>
    <source>
        <strain evidence="2">SURF_17</strain>
    </source>
</reference>
<feature type="compositionally biased region" description="Polar residues" evidence="1">
    <location>
        <begin position="99"/>
        <end position="108"/>
    </location>
</feature>
<dbReference type="PANTHER" id="PTHR38031">
    <property type="entry name" value="SULFUR CARRIER PROTEIN SLR0821-RELATED"/>
    <property type="match status" value="1"/>
</dbReference>
<accession>A0A419F954</accession>
<dbReference type="AlphaFoldDB" id="A0A419F954"/>
<proteinExistence type="predicted"/>
<dbReference type="InterPro" id="IPR052045">
    <property type="entry name" value="Sulfur_Carrier/Prot_Modifier"/>
</dbReference>
<dbReference type="InterPro" id="IPR003749">
    <property type="entry name" value="ThiS/MoaD-like"/>
</dbReference>
<evidence type="ECO:0000313" key="2">
    <source>
        <dbReference type="EMBL" id="RJP75144.1"/>
    </source>
</evidence>
<feature type="region of interest" description="Disordered" evidence="1">
    <location>
        <begin position="94"/>
        <end position="114"/>
    </location>
</feature>
<dbReference type="InterPro" id="IPR010038">
    <property type="entry name" value="MoaD_arc-typ"/>
</dbReference>
<dbReference type="EMBL" id="QZKI01000006">
    <property type="protein sequence ID" value="RJP75144.1"/>
    <property type="molecule type" value="Genomic_DNA"/>
</dbReference>
<name>A0A419F954_9BACT</name>
<dbReference type="CDD" id="cd17074">
    <property type="entry name" value="Ubl_CysO_like"/>
    <property type="match status" value="1"/>
</dbReference>
<dbReference type="Gene3D" id="3.10.20.30">
    <property type="match status" value="1"/>
</dbReference>
<comment type="caution">
    <text evidence="2">The sequence shown here is derived from an EMBL/GenBank/DDBJ whole genome shotgun (WGS) entry which is preliminary data.</text>
</comment>
<dbReference type="InterPro" id="IPR012675">
    <property type="entry name" value="Beta-grasp_dom_sf"/>
</dbReference>
<dbReference type="PANTHER" id="PTHR38031:SF1">
    <property type="entry name" value="SULFUR CARRIER PROTEIN CYSO"/>
    <property type="match status" value="1"/>
</dbReference>
<dbReference type="NCBIfam" id="TIGR01687">
    <property type="entry name" value="moaD_arch"/>
    <property type="match status" value="1"/>
</dbReference>
<organism evidence="2 3">
    <name type="scientific">Candidatus Abyssobacteria bacterium SURF_17</name>
    <dbReference type="NCBI Taxonomy" id="2093361"/>
    <lineage>
        <taxon>Bacteria</taxon>
        <taxon>Pseudomonadati</taxon>
        <taxon>Candidatus Hydrogenedentota</taxon>
        <taxon>Candidatus Abyssobacteria</taxon>
    </lineage>
</organism>
<gene>
    <name evidence="2" type="ORF">C4532_00955</name>
</gene>